<dbReference type="PATRIC" id="fig|1300348.6.peg.76"/>
<evidence type="ECO:0000313" key="4">
    <source>
        <dbReference type="Proteomes" id="UP000183071"/>
    </source>
</evidence>
<dbReference type="EMBL" id="LGBR01000001">
    <property type="protein sequence ID" value="KOY50515.1"/>
    <property type="molecule type" value="Genomic_DNA"/>
</dbReference>
<dbReference type="EMBL" id="FNUE01000002">
    <property type="protein sequence ID" value="SEE60059.1"/>
    <property type="molecule type" value="Genomic_DNA"/>
</dbReference>
<evidence type="ECO:0000313" key="1">
    <source>
        <dbReference type="EMBL" id="KOY50515.1"/>
    </source>
</evidence>
<dbReference type="Proteomes" id="UP000183071">
    <property type="component" value="Unassembled WGS sequence"/>
</dbReference>
<comment type="caution">
    <text evidence="1">The sequence shown here is derived from an EMBL/GenBank/DDBJ whole genome shotgun (WGS) entry which is preliminary data.</text>
</comment>
<dbReference type="Proteomes" id="UP000037716">
    <property type="component" value="Unassembled WGS sequence"/>
</dbReference>
<dbReference type="InterPro" id="IPR021272">
    <property type="entry name" value="DUF2851"/>
</dbReference>
<evidence type="ECO:0000313" key="3">
    <source>
        <dbReference type="Proteomes" id="UP000037716"/>
    </source>
</evidence>
<sequence length="423" mass="49526">MREEFLYYVWQYKLFSNPNLQTVQNELIEIKKTGVLNKNEGPDFLNAQLYIDGQLWVGNIEMHVKASDWYLHNHETDPNYDAVILHVVWENDAIIYTKNNDPLITLVLKDYIDESILNNYNSLLFANKNWISCENQIDSVDAFLIKNWQERLYFERLEQKSKSIEILLKESKLDYEAVLFQLLAKNFGLKINGDAFLNLAKAIDFSIIRKVAHDQTKLTALLFGMAGFLEAEIESEYYLNLKREFNYLKHKFKLVSKPKNSFQFFRMRPTNFPTIRIAQLAALFAKHQNLFSKIIHLNKKDDYYKLFSVNIDDFWKEHYTFETTSKKSPKKLTKSFIDLLLINTIVPLKFVYLKNRGEFTEDTFLSLIQEVSSEKNGIISKFLDLGISSKNAMESQALLQLKNNYCTAKKCLDCAIGNNLLRN</sequence>
<name>A0A0M9CEW9_9FLAO</name>
<dbReference type="OrthoDB" id="1005072at2"/>
<gene>
    <name evidence="1" type="ORF">I602_75</name>
    <name evidence="2" type="ORF">SAMN05444353_2639</name>
</gene>
<keyword evidence="4" id="KW-1185">Reference proteome</keyword>
<dbReference type="Pfam" id="PF11013">
    <property type="entry name" value="DUF2851"/>
    <property type="match status" value="1"/>
</dbReference>
<reference evidence="1 3" key="1">
    <citation type="submission" date="2015-07" db="EMBL/GenBank/DDBJ databases">
        <title>Genome of Polaribacter dokdonenesis DSW-5, isolated from seawater off Dokdo in Korea.</title>
        <authorList>
            <person name="Yoon K."/>
            <person name="Song J.Y."/>
            <person name="Kim J.F."/>
        </authorList>
    </citation>
    <scope>NUCLEOTIDE SEQUENCE [LARGE SCALE GENOMIC DNA]</scope>
    <source>
        <strain evidence="1 3">DSW-5</strain>
    </source>
</reference>
<accession>A0A0M9CEW9</accession>
<dbReference type="RefSeq" id="WP_053972800.1">
    <property type="nucleotide sequence ID" value="NZ_FNUE01000002.1"/>
</dbReference>
<evidence type="ECO:0000313" key="2">
    <source>
        <dbReference type="EMBL" id="SEE60059.1"/>
    </source>
</evidence>
<dbReference type="STRING" id="1300348.I602_75"/>
<proteinExistence type="predicted"/>
<protein>
    <submittedName>
        <fullName evidence="1">DUF2851 domain containing protein</fullName>
    </submittedName>
</protein>
<reference evidence="2 4" key="2">
    <citation type="submission" date="2016-10" db="EMBL/GenBank/DDBJ databases">
        <authorList>
            <person name="Varghese N."/>
            <person name="Submissions S."/>
        </authorList>
    </citation>
    <scope>NUCLEOTIDE SEQUENCE [LARGE SCALE GENOMIC DNA]</scope>
    <source>
        <strain evidence="2 4">DSW-5</strain>
    </source>
</reference>
<organism evidence="1 3">
    <name type="scientific">Polaribacter dokdonensis DSW-5</name>
    <dbReference type="NCBI Taxonomy" id="1300348"/>
    <lineage>
        <taxon>Bacteria</taxon>
        <taxon>Pseudomonadati</taxon>
        <taxon>Bacteroidota</taxon>
        <taxon>Flavobacteriia</taxon>
        <taxon>Flavobacteriales</taxon>
        <taxon>Flavobacteriaceae</taxon>
    </lineage>
</organism>
<dbReference type="AlphaFoldDB" id="A0A0M9CEW9"/>